<dbReference type="OrthoDB" id="550575at2759"/>
<dbReference type="Proteomes" id="UP001152561">
    <property type="component" value="Unassembled WGS sequence"/>
</dbReference>
<feature type="region of interest" description="Disordered" evidence="1">
    <location>
        <begin position="136"/>
        <end position="160"/>
    </location>
</feature>
<evidence type="ECO:0000313" key="3">
    <source>
        <dbReference type="Proteomes" id="UP001152561"/>
    </source>
</evidence>
<gene>
    <name evidence="2" type="ORF">K7X08_028635</name>
</gene>
<evidence type="ECO:0000313" key="2">
    <source>
        <dbReference type="EMBL" id="KAJ8544124.1"/>
    </source>
</evidence>
<protein>
    <submittedName>
        <fullName evidence="2">Uncharacterized protein</fullName>
    </submittedName>
</protein>
<dbReference type="EMBL" id="JAJAGQ010000014">
    <property type="protein sequence ID" value="KAJ8544124.1"/>
    <property type="molecule type" value="Genomic_DNA"/>
</dbReference>
<proteinExistence type="predicted"/>
<dbReference type="InterPro" id="IPR032675">
    <property type="entry name" value="LRR_dom_sf"/>
</dbReference>
<comment type="caution">
    <text evidence="2">The sequence shown here is derived from an EMBL/GenBank/DDBJ whole genome shotgun (WGS) entry which is preliminary data.</text>
</comment>
<keyword evidence="3" id="KW-1185">Reference proteome</keyword>
<evidence type="ECO:0000256" key="1">
    <source>
        <dbReference type="SAM" id="MobiDB-lite"/>
    </source>
</evidence>
<dbReference type="Gene3D" id="3.80.10.10">
    <property type="entry name" value="Ribonuclease Inhibitor"/>
    <property type="match status" value="1"/>
</dbReference>
<organism evidence="2 3">
    <name type="scientific">Anisodus acutangulus</name>
    <dbReference type="NCBI Taxonomy" id="402998"/>
    <lineage>
        <taxon>Eukaryota</taxon>
        <taxon>Viridiplantae</taxon>
        <taxon>Streptophyta</taxon>
        <taxon>Embryophyta</taxon>
        <taxon>Tracheophyta</taxon>
        <taxon>Spermatophyta</taxon>
        <taxon>Magnoliopsida</taxon>
        <taxon>eudicotyledons</taxon>
        <taxon>Gunneridae</taxon>
        <taxon>Pentapetalae</taxon>
        <taxon>asterids</taxon>
        <taxon>lamiids</taxon>
        <taxon>Solanales</taxon>
        <taxon>Solanaceae</taxon>
        <taxon>Solanoideae</taxon>
        <taxon>Hyoscyameae</taxon>
        <taxon>Anisodus</taxon>
    </lineage>
</organism>
<name>A0A9Q1LX60_9SOLA</name>
<feature type="region of interest" description="Disordered" evidence="1">
    <location>
        <begin position="212"/>
        <end position="231"/>
    </location>
</feature>
<sequence>MAKTYPFLEEIRVKRMVVSNESLELVAKAFKDLKVLVLDSCQGFTTHGLAAIAAHCRSSIYDATGGAGSTSSFAGNRRLKERKKVSSRLLGWSSSKSSWFPRSRMTSTGNQTNNNELLNEATVQEIDLTAGEVRTTNETIESPRGSKHAVNDQTQNDGDDVVDGIRVTSSDLGRIFNMLEKQQKSIADLQNEGKSGAAKADEIDAMRINGQYNSNEGGPGGNEAHGIMKYL</sequence>
<accession>A0A9Q1LX60</accession>
<dbReference type="AlphaFoldDB" id="A0A9Q1LX60"/>
<reference evidence="3" key="1">
    <citation type="journal article" date="2023" name="Proc. Natl. Acad. Sci. U.S.A.">
        <title>Genomic and structural basis for evolution of tropane alkaloid biosynthesis.</title>
        <authorList>
            <person name="Wanga Y.-J."/>
            <person name="Taina T."/>
            <person name="Yua J.-Y."/>
            <person name="Lia J."/>
            <person name="Xua B."/>
            <person name="Chenc J."/>
            <person name="D'Auriad J.C."/>
            <person name="Huanga J.-P."/>
            <person name="Huanga S.-X."/>
        </authorList>
    </citation>
    <scope>NUCLEOTIDE SEQUENCE [LARGE SCALE GENOMIC DNA]</scope>
    <source>
        <strain evidence="3">cv. KIB-2019</strain>
    </source>
</reference>